<accession>A0A920CWI9</accession>
<evidence type="ECO:0000313" key="9">
    <source>
        <dbReference type="Proteomes" id="UP000683139"/>
    </source>
</evidence>
<keyword evidence="4" id="KW-0564">Palmitate</keyword>
<dbReference type="PROSITE" id="PS51257">
    <property type="entry name" value="PROKAR_LIPOPROTEIN"/>
    <property type="match status" value="1"/>
</dbReference>
<evidence type="ECO:0000256" key="1">
    <source>
        <dbReference type="ARBA" id="ARBA00022475"/>
    </source>
</evidence>
<keyword evidence="5 8" id="KW-0449">Lipoprotein</keyword>
<keyword evidence="3" id="KW-0472">Membrane</keyword>
<evidence type="ECO:0000256" key="2">
    <source>
        <dbReference type="ARBA" id="ARBA00022729"/>
    </source>
</evidence>
<dbReference type="InterPro" id="IPR050490">
    <property type="entry name" value="Bact_solute-bd_prot1"/>
</dbReference>
<evidence type="ECO:0000256" key="3">
    <source>
        <dbReference type="ARBA" id="ARBA00023136"/>
    </source>
</evidence>
<feature type="signal peptide" evidence="7">
    <location>
        <begin position="1"/>
        <end position="28"/>
    </location>
</feature>
<keyword evidence="9" id="KW-1185">Reference proteome</keyword>
<evidence type="ECO:0000313" key="8">
    <source>
        <dbReference type="EMBL" id="GIP19357.1"/>
    </source>
</evidence>
<evidence type="ECO:0000256" key="5">
    <source>
        <dbReference type="ARBA" id="ARBA00023288"/>
    </source>
</evidence>
<proteinExistence type="predicted"/>
<dbReference type="RefSeq" id="WP_213520009.1">
    <property type="nucleotide sequence ID" value="NZ_BOSE01000014.1"/>
</dbReference>
<dbReference type="EMBL" id="BOSE01000014">
    <property type="protein sequence ID" value="GIP19357.1"/>
    <property type="molecule type" value="Genomic_DNA"/>
</dbReference>
<dbReference type="AlphaFoldDB" id="A0A920CWI9"/>
<evidence type="ECO:0000256" key="6">
    <source>
        <dbReference type="SAM" id="MobiDB-lite"/>
    </source>
</evidence>
<feature type="chain" id="PRO_5039049795" evidence="7">
    <location>
        <begin position="29"/>
        <end position="562"/>
    </location>
</feature>
<reference evidence="8" key="1">
    <citation type="submission" date="2021-03" db="EMBL/GenBank/DDBJ databases">
        <title>Antimicrobial resistance genes in bacteria isolated from Japanese honey, and their potential for conferring macrolide and lincosamide resistance in the American foulbrood pathogen Paenibacillus larvae.</title>
        <authorList>
            <person name="Okamoto M."/>
            <person name="Kumagai M."/>
            <person name="Kanamori H."/>
            <person name="Takamatsu D."/>
        </authorList>
    </citation>
    <scope>NUCLEOTIDE SEQUENCE</scope>
    <source>
        <strain evidence="8">J40TS1</strain>
    </source>
</reference>
<organism evidence="8 9">
    <name type="scientific">Paenibacillus montaniterrae</name>
    <dbReference type="NCBI Taxonomy" id="429341"/>
    <lineage>
        <taxon>Bacteria</taxon>
        <taxon>Bacillati</taxon>
        <taxon>Bacillota</taxon>
        <taxon>Bacilli</taxon>
        <taxon>Bacillales</taxon>
        <taxon>Paenibacillaceae</taxon>
        <taxon>Paenibacillus</taxon>
    </lineage>
</organism>
<protein>
    <submittedName>
        <fullName evidence="8">Lipoprotein LipO</fullName>
    </submittedName>
</protein>
<feature type="region of interest" description="Disordered" evidence="6">
    <location>
        <begin position="28"/>
        <end position="49"/>
    </location>
</feature>
<name>A0A920CWI9_9BACL</name>
<dbReference type="PANTHER" id="PTHR43649">
    <property type="entry name" value="ARABINOSE-BINDING PROTEIN-RELATED"/>
    <property type="match status" value="1"/>
</dbReference>
<dbReference type="SUPFAM" id="SSF53850">
    <property type="entry name" value="Periplasmic binding protein-like II"/>
    <property type="match status" value="1"/>
</dbReference>
<dbReference type="PANTHER" id="PTHR43649:SF33">
    <property type="entry name" value="POLYGALACTURONAN_RHAMNOGALACTURONAN-BINDING PROTEIN YTCQ"/>
    <property type="match status" value="1"/>
</dbReference>
<keyword evidence="2 7" id="KW-0732">Signal</keyword>
<dbReference type="InterPro" id="IPR006059">
    <property type="entry name" value="SBP"/>
</dbReference>
<dbReference type="Pfam" id="PF01547">
    <property type="entry name" value="SBP_bac_1"/>
    <property type="match status" value="1"/>
</dbReference>
<evidence type="ECO:0000256" key="4">
    <source>
        <dbReference type="ARBA" id="ARBA00023139"/>
    </source>
</evidence>
<evidence type="ECO:0000256" key="7">
    <source>
        <dbReference type="SAM" id="SignalP"/>
    </source>
</evidence>
<comment type="caution">
    <text evidence="8">The sequence shown here is derived from an EMBL/GenBank/DDBJ whole genome shotgun (WGS) entry which is preliminary data.</text>
</comment>
<dbReference type="CDD" id="cd13580">
    <property type="entry name" value="PBP2_AlgQ_like_1"/>
    <property type="match status" value="1"/>
</dbReference>
<gene>
    <name evidence="8" type="primary">lipO_9</name>
    <name evidence="8" type="ORF">J40TS1_49990</name>
</gene>
<dbReference type="Gene3D" id="3.40.190.10">
    <property type="entry name" value="Periplasmic binding protein-like II"/>
    <property type="match status" value="3"/>
</dbReference>
<sequence>MKKHRRTKGILLLTLVLAMLITACSSNNSTTNNESSTAAPQTGNAEEANNAGQAAIDINAKYDPPIEITGWRYTESTYQYENGDTIEDNIYTRTYEEDLGIKLKYTWTVPLEQFKQKLNVSIAAGDLPDIMWVEAQQLAELTENDLILDLTELYEQYASPVAKDILEQDMKAFNTAKIGGKLMAIPHTSSAVDGLPILYVRTDWLANLGMNEPQTMQDVLAIAEAFTKNDPDQNNQEDTFGIAFTKTFLTDTHFGTTGFMSGYHAYPTKWIEKDGQLVYGSIQPEVKQGLEALQKLYANGMIDREFGVKDRAKVTESVAGGKVGMFYGSMSAPLSIIQNNIDNDPAAEWKAFELVSVDEVRATPIAKMPIQKYYVVNKKTKHPEAIFKLLNMSMQGYDLNVEPEEGYGYSESGIATFLYNFIAADPALKNLTAHNKVTAALDKNDPSELNAEELGYYERALAFRGGDLSNWGTERVFGTPSSFDVIGAYVDKDNYILDGFYGAATPTMVERNATLLTMEEEVFTKIIMGESLDAFDKFVEDWNKLGGTQITEEVNEWYELIK</sequence>
<keyword evidence="1" id="KW-1003">Cell membrane</keyword>
<dbReference type="Proteomes" id="UP000683139">
    <property type="component" value="Unassembled WGS sequence"/>
</dbReference>